<organism evidence="1 2">
    <name type="scientific">Thioalkalivibrio nitratireducens (strain DSM 14787 / UNIQEM 213 / ALEN2)</name>
    <dbReference type="NCBI Taxonomy" id="1255043"/>
    <lineage>
        <taxon>Bacteria</taxon>
        <taxon>Pseudomonadati</taxon>
        <taxon>Pseudomonadota</taxon>
        <taxon>Gammaproteobacteria</taxon>
        <taxon>Chromatiales</taxon>
        <taxon>Ectothiorhodospiraceae</taxon>
        <taxon>Thioalkalivibrio</taxon>
    </lineage>
</organism>
<evidence type="ECO:0000313" key="2">
    <source>
        <dbReference type="Proteomes" id="UP000010809"/>
    </source>
</evidence>
<name>L0DXK9_THIND</name>
<dbReference type="EMBL" id="CP003989">
    <property type="protein sequence ID" value="AGA33778.1"/>
    <property type="molecule type" value="Genomic_DNA"/>
</dbReference>
<dbReference type="KEGG" id="tni:TVNIR_2117"/>
<protein>
    <submittedName>
        <fullName evidence="1">Uncharacterized protein</fullName>
    </submittedName>
</protein>
<dbReference type="HOGENOM" id="CLU_2276183_0_0_6"/>
<dbReference type="Proteomes" id="UP000010809">
    <property type="component" value="Chromosome"/>
</dbReference>
<sequence length="102" mass="10780">MGHDRAAFGVRRKGRAVPVPVVDGDKRSPLVLEGHDLPAVAVDDAPVGGAAHGRTPLVEIPYLIPLWRDMPCAVTIHVSPLAVGGHGIKFGASDIHRPSAWQ</sequence>
<proteinExistence type="predicted"/>
<gene>
    <name evidence="1" type="ordered locus">TVNIR_2117</name>
</gene>
<evidence type="ECO:0000313" key="1">
    <source>
        <dbReference type="EMBL" id="AGA33778.1"/>
    </source>
</evidence>
<reference evidence="1" key="1">
    <citation type="submission" date="2015-12" db="EMBL/GenBank/DDBJ databases">
        <authorList>
            <person name="Tikhonova T.V."/>
            <person name="Pavlov A.R."/>
            <person name="Beletsky A.V."/>
            <person name="Mardanov A.V."/>
            <person name="Sorokin D.Y."/>
            <person name="Ravin N.V."/>
            <person name="Popov V.O."/>
        </authorList>
    </citation>
    <scope>NUCLEOTIDE SEQUENCE</scope>
    <source>
        <strain evidence="1">DSM 14787</strain>
    </source>
</reference>
<keyword evidence="2" id="KW-1185">Reference proteome</keyword>
<accession>L0DXK9</accession>
<dbReference type="AlphaFoldDB" id="L0DXK9"/>